<sequence>MCQLAATNRCSNPHLTIEKNCVMDDRLDSPVWMVSHHVNASGAFPDTRRGVLDVTPSDPIDPTNFNRNEHATEPQLSMWLMYACPHLLNGRRYTCQSRMLDVRNSGTTFMANERTLSALGGVSFSDMQARSAEELNRAQVCPDFMNAIVLRQPVPHAISLLAEVKFRYTRQLQIKNITSWTPPAWNLTWWEALGPALVGNYATRTLIGRESFCRSAANMSSVELDKAADALLGFDMVMTLHRATEIDLLVSSLLGWPARKFSGQPAKRVRTVAQPSAPPTLGLSLRRLKAEGAAMLAAAAAAGGSNGAGGALGVGALAEAVGQVQGRDLQGSGMPASSSSSNSSSSSEVGSSVIFGMEEEDDDDEDGDEQFNAAHMAFEQAAAQFDQPFDEPPPPELPPEVLEVHAAVALVRASWLERQARLLGFHNATLAAAAGALQDPRLEHQPERSQHGAHIVIVGFNGSEEAWHAFPRHDFAFVDQDMRRLERLTRIDSEIFKLADLMLDLDAVWIRAMLAHPHYRRKLTRVSATYTACGFAGIIPSSEQAQKLLRF</sequence>
<dbReference type="AlphaFoldDB" id="A0A383WIS3"/>
<dbReference type="Proteomes" id="UP000256970">
    <property type="component" value="Unassembled WGS sequence"/>
</dbReference>
<evidence type="ECO:0000313" key="2">
    <source>
        <dbReference type="EMBL" id="SZX77311.1"/>
    </source>
</evidence>
<protein>
    <submittedName>
        <fullName evidence="2">Uncharacterized protein</fullName>
    </submittedName>
</protein>
<accession>A0A383WIS3</accession>
<evidence type="ECO:0000256" key="1">
    <source>
        <dbReference type="SAM" id="MobiDB-lite"/>
    </source>
</evidence>
<feature type="region of interest" description="Disordered" evidence="1">
    <location>
        <begin position="327"/>
        <end position="350"/>
    </location>
</feature>
<dbReference type="EMBL" id="FNXT01001281">
    <property type="protein sequence ID" value="SZX77311.1"/>
    <property type="molecule type" value="Genomic_DNA"/>
</dbReference>
<keyword evidence="3" id="KW-1185">Reference proteome</keyword>
<evidence type="ECO:0000313" key="3">
    <source>
        <dbReference type="Proteomes" id="UP000256970"/>
    </source>
</evidence>
<name>A0A383WIS3_TETOB</name>
<gene>
    <name evidence="2" type="ORF">BQ4739_LOCUS17669</name>
</gene>
<reference evidence="2 3" key="1">
    <citation type="submission" date="2016-10" db="EMBL/GenBank/DDBJ databases">
        <authorList>
            <person name="Cai Z."/>
        </authorList>
    </citation>
    <scope>NUCLEOTIDE SEQUENCE [LARGE SCALE GENOMIC DNA]</scope>
</reference>
<organism evidence="2 3">
    <name type="scientific">Tetradesmus obliquus</name>
    <name type="common">Green alga</name>
    <name type="synonym">Acutodesmus obliquus</name>
    <dbReference type="NCBI Taxonomy" id="3088"/>
    <lineage>
        <taxon>Eukaryota</taxon>
        <taxon>Viridiplantae</taxon>
        <taxon>Chlorophyta</taxon>
        <taxon>core chlorophytes</taxon>
        <taxon>Chlorophyceae</taxon>
        <taxon>CS clade</taxon>
        <taxon>Sphaeropleales</taxon>
        <taxon>Scenedesmaceae</taxon>
        <taxon>Tetradesmus</taxon>
    </lineage>
</organism>
<proteinExistence type="predicted"/>